<comment type="function">
    <text evidence="6">Specifically methylates the N4 position of cytidine in position 1402 (C1402) of 16S rRNA.</text>
</comment>
<dbReference type="Gene3D" id="3.40.50.150">
    <property type="entry name" value="Vaccinia Virus protein VP39"/>
    <property type="match status" value="1"/>
</dbReference>
<dbReference type="InterPro" id="IPR029063">
    <property type="entry name" value="SAM-dependent_MTases_sf"/>
</dbReference>
<dbReference type="GO" id="GO:0071424">
    <property type="term" value="F:rRNA (cytosine-N4-)-methyltransferase activity"/>
    <property type="evidence" value="ECO:0007669"/>
    <property type="project" value="UniProtKB-UniRule"/>
</dbReference>
<dbReference type="InterPro" id="IPR002903">
    <property type="entry name" value="RsmH"/>
</dbReference>
<proteinExistence type="inferred from homology"/>
<comment type="subcellular location">
    <subcellularLocation>
        <location evidence="6">Cytoplasm</location>
    </subcellularLocation>
</comment>
<keyword evidence="8" id="KW-1185">Reference proteome</keyword>
<feature type="binding site" evidence="6">
    <location>
        <begin position="35"/>
        <end position="37"/>
    </location>
    <ligand>
        <name>S-adenosyl-L-methionine</name>
        <dbReference type="ChEBI" id="CHEBI:59789"/>
    </ligand>
</feature>
<dbReference type="Pfam" id="PF01795">
    <property type="entry name" value="Methyltransf_5"/>
    <property type="match status" value="1"/>
</dbReference>
<accession>A0A4R1F2E3</accession>
<comment type="catalytic activity">
    <reaction evidence="6">
        <text>cytidine(1402) in 16S rRNA + S-adenosyl-L-methionine = N(4)-methylcytidine(1402) in 16S rRNA + S-adenosyl-L-homocysteine + H(+)</text>
        <dbReference type="Rhea" id="RHEA:42928"/>
        <dbReference type="Rhea" id="RHEA-COMP:10286"/>
        <dbReference type="Rhea" id="RHEA-COMP:10287"/>
        <dbReference type="ChEBI" id="CHEBI:15378"/>
        <dbReference type="ChEBI" id="CHEBI:57856"/>
        <dbReference type="ChEBI" id="CHEBI:59789"/>
        <dbReference type="ChEBI" id="CHEBI:74506"/>
        <dbReference type="ChEBI" id="CHEBI:82748"/>
        <dbReference type="EC" id="2.1.1.199"/>
    </reaction>
</comment>
<sequence length="314" mass="35036">MSDKFKHETVLLEEAVEALNIKEDGVYIDATFGRGGHSAKVIEQLGPNGRMLLIDKDPLAIAHAKGVYKDDKRVFVWQGSFKDFPDALAEIGLQEMDGLLLDLGVSSPQLDDASRGFSFMRDGELDMRMNPDVGMSAAGWLGKAPEEEIANVLYQYGDERLSRRIARNIVEKRAATPISTTLQLAEIVASSIPKKIQRKEPGKHPATRSFQAIRIFINRELEDLIDCLDNSKEFLATKGRLVVISFHSLEDRIVKRFLKLHSSAPQLPRGLPIMEDKMSVPLMKSIGKAIKPSKSEVQVNVRSRSAIMRIGEKQ</sequence>
<dbReference type="Proteomes" id="UP000294887">
    <property type="component" value="Unassembled WGS sequence"/>
</dbReference>
<keyword evidence="6" id="KW-0963">Cytoplasm</keyword>
<reference evidence="7 8" key="1">
    <citation type="submission" date="2019-03" db="EMBL/GenBank/DDBJ databases">
        <title>Genomic Encyclopedia of Type Strains, Phase IV (KMG-IV): sequencing the most valuable type-strain genomes for metagenomic binning, comparative biology and taxonomic classification.</title>
        <authorList>
            <person name="Goeker M."/>
        </authorList>
    </citation>
    <scope>NUCLEOTIDE SEQUENCE [LARGE SCALE GENOMIC DNA]</scope>
    <source>
        <strain evidence="7 8">DSM 24830</strain>
    </source>
</reference>
<comment type="caution">
    <text evidence="7">The sequence shown here is derived from an EMBL/GenBank/DDBJ whole genome shotgun (WGS) entry which is preliminary data.</text>
</comment>
<keyword evidence="4 6" id="KW-0808">Transferase</keyword>
<evidence type="ECO:0000256" key="1">
    <source>
        <dbReference type="ARBA" id="ARBA00010396"/>
    </source>
</evidence>
<feature type="binding site" evidence="6">
    <location>
        <position position="109"/>
    </location>
    <ligand>
        <name>S-adenosyl-L-methionine</name>
        <dbReference type="ChEBI" id="CHEBI:59789"/>
    </ligand>
</feature>
<keyword evidence="3 6" id="KW-0489">Methyltransferase</keyword>
<comment type="similarity">
    <text evidence="1 6">Belongs to the methyltransferase superfamily. RsmH family.</text>
</comment>
<feature type="binding site" evidence="6">
    <location>
        <position position="55"/>
    </location>
    <ligand>
        <name>S-adenosyl-L-methionine</name>
        <dbReference type="ChEBI" id="CHEBI:59789"/>
    </ligand>
</feature>
<dbReference type="EC" id="2.1.1.199" evidence="6"/>
<dbReference type="RefSeq" id="WP_131904019.1">
    <property type="nucleotide sequence ID" value="NZ_BAAAFU010000008.1"/>
</dbReference>
<dbReference type="OrthoDB" id="9806637at2"/>
<dbReference type="Gene3D" id="1.10.150.170">
    <property type="entry name" value="Putative methyltransferase TM0872, insert domain"/>
    <property type="match status" value="1"/>
</dbReference>
<gene>
    <name evidence="6" type="primary">rsmH</name>
    <name evidence="7" type="ORF">EV695_0159</name>
</gene>
<evidence type="ECO:0000256" key="3">
    <source>
        <dbReference type="ARBA" id="ARBA00022603"/>
    </source>
</evidence>
<dbReference type="NCBIfam" id="TIGR00006">
    <property type="entry name" value="16S rRNA (cytosine(1402)-N(4))-methyltransferase RsmH"/>
    <property type="match status" value="1"/>
</dbReference>
<keyword evidence="5 6" id="KW-0949">S-adenosyl-L-methionine</keyword>
<dbReference type="PANTHER" id="PTHR11265:SF0">
    <property type="entry name" value="12S RRNA N4-METHYLCYTIDINE METHYLTRANSFERASE"/>
    <property type="match status" value="1"/>
</dbReference>
<evidence type="ECO:0000256" key="6">
    <source>
        <dbReference type="HAMAP-Rule" id="MF_01007"/>
    </source>
</evidence>
<evidence type="ECO:0000256" key="4">
    <source>
        <dbReference type="ARBA" id="ARBA00022679"/>
    </source>
</evidence>
<feature type="binding site" evidence="6">
    <location>
        <position position="81"/>
    </location>
    <ligand>
        <name>S-adenosyl-L-methionine</name>
        <dbReference type="ChEBI" id="CHEBI:59789"/>
    </ligand>
</feature>
<dbReference type="PIRSF" id="PIRSF004486">
    <property type="entry name" value="MraW"/>
    <property type="match status" value="1"/>
</dbReference>
<organism evidence="7 8">
    <name type="scientific">Cocleimonas flava</name>
    <dbReference type="NCBI Taxonomy" id="634765"/>
    <lineage>
        <taxon>Bacteria</taxon>
        <taxon>Pseudomonadati</taxon>
        <taxon>Pseudomonadota</taxon>
        <taxon>Gammaproteobacteria</taxon>
        <taxon>Thiotrichales</taxon>
        <taxon>Thiotrichaceae</taxon>
        <taxon>Cocleimonas</taxon>
    </lineage>
</organism>
<dbReference type="PANTHER" id="PTHR11265">
    <property type="entry name" value="S-ADENOSYL-METHYLTRANSFERASE MRAW"/>
    <property type="match status" value="1"/>
</dbReference>
<dbReference type="SUPFAM" id="SSF81799">
    <property type="entry name" value="Putative methyltransferase TM0872, insert domain"/>
    <property type="match status" value="1"/>
</dbReference>
<dbReference type="AlphaFoldDB" id="A0A4R1F2E3"/>
<evidence type="ECO:0000256" key="5">
    <source>
        <dbReference type="ARBA" id="ARBA00022691"/>
    </source>
</evidence>
<evidence type="ECO:0000313" key="8">
    <source>
        <dbReference type="Proteomes" id="UP000294887"/>
    </source>
</evidence>
<dbReference type="SUPFAM" id="SSF53335">
    <property type="entry name" value="S-adenosyl-L-methionine-dependent methyltransferases"/>
    <property type="match status" value="1"/>
</dbReference>
<dbReference type="EMBL" id="SMFQ01000002">
    <property type="protein sequence ID" value="TCJ88317.1"/>
    <property type="molecule type" value="Genomic_DNA"/>
</dbReference>
<evidence type="ECO:0000313" key="7">
    <source>
        <dbReference type="EMBL" id="TCJ88317.1"/>
    </source>
</evidence>
<evidence type="ECO:0000256" key="2">
    <source>
        <dbReference type="ARBA" id="ARBA00022552"/>
    </source>
</evidence>
<feature type="binding site" evidence="6">
    <location>
        <position position="102"/>
    </location>
    <ligand>
        <name>S-adenosyl-L-methionine</name>
        <dbReference type="ChEBI" id="CHEBI:59789"/>
    </ligand>
</feature>
<protein>
    <recommendedName>
        <fullName evidence="6">Ribosomal RNA small subunit methyltransferase H</fullName>
        <ecNumber evidence="6">2.1.1.199</ecNumber>
    </recommendedName>
    <alternativeName>
        <fullName evidence="6">16S rRNA m(4)C1402 methyltransferase</fullName>
    </alternativeName>
    <alternativeName>
        <fullName evidence="6">rRNA (cytosine-N(4)-)-methyltransferase RsmH</fullName>
    </alternativeName>
</protein>
<dbReference type="HAMAP" id="MF_01007">
    <property type="entry name" value="16SrRNA_methyltr_H"/>
    <property type="match status" value="1"/>
</dbReference>
<dbReference type="GO" id="GO:0070475">
    <property type="term" value="P:rRNA base methylation"/>
    <property type="evidence" value="ECO:0007669"/>
    <property type="project" value="UniProtKB-UniRule"/>
</dbReference>
<name>A0A4R1F2E3_9GAMM</name>
<keyword evidence="2 6" id="KW-0698">rRNA processing</keyword>
<dbReference type="InterPro" id="IPR023397">
    <property type="entry name" value="SAM-dep_MeTrfase_MraW_recog"/>
</dbReference>
<dbReference type="GO" id="GO:0005737">
    <property type="term" value="C:cytoplasm"/>
    <property type="evidence" value="ECO:0007669"/>
    <property type="project" value="UniProtKB-SubCell"/>
</dbReference>